<evidence type="ECO:0000259" key="1">
    <source>
        <dbReference type="Pfam" id="PF20078"/>
    </source>
</evidence>
<dbReference type="RefSeq" id="WP_009806110.1">
    <property type="nucleotide sequence ID" value="NZ_CH724131.1"/>
</dbReference>
<organism evidence="2 3">
    <name type="scientific">Pseudooceanicola batsensis (strain ATCC BAA-863 / DSM 15984 / KCTC 12145 / HTCC2597)</name>
    <name type="common">Oceanicola batsensis</name>
    <dbReference type="NCBI Taxonomy" id="252305"/>
    <lineage>
        <taxon>Bacteria</taxon>
        <taxon>Pseudomonadati</taxon>
        <taxon>Pseudomonadota</taxon>
        <taxon>Alphaproteobacteria</taxon>
        <taxon>Rhodobacterales</taxon>
        <taxon>Paracoccaceae</taxon>
        <taxon>Pseudooceanicola</taxon>
    </lineage>
</organism>
<sequence length="288" mass="31320">MTFERLEGRRVDYMPCRYGTSRTLFRGPKSDLSGPHVLCLGGTETYGKFLQTPYPALIERMSGLTAVNLGVAQAGPDIYLNDRDLLAMTGGARATVIQVMGAQNMSNRHYTVHPRRNDRFLAASPLLRTVYREVDFTRFHFTRHMLTVLQDLSADRFAILRAELQVAWVARMRALIELITSPVVLLWLADRALGPNGGAAPLPEQSDPLFVTAEMIDALRPGVAAVVEAPASPDALLHRTEELVFSQVEAPAAATLLGAQAHRDAARAVAAALRGIAAHPATETTPGT</sequence>
<dbReference type="OrthoDB" id="7838347at2"/>
<dbReference type="Pfam" id="PF20078">
    <property type="entry name" value="DUF6473"/>
    <property type="match status" value="1"/>
</dbReference>
<name>A3TV10_PSEBH</name>
<keyword evidence="3" id="KW-1185">Reference proteome</keyword>
<dbReference type="AlphaFoldDB" id="A3TV10"/>
<dbReference type="eggNOG" id="ENOG502Z950">
    <property type="taxonomic scope" value="Bacteria"/>
</dbReference>
<dbReference type="EMBL" id="AAMO01000002">
    <property type="protein sequence ID" value="EAQ04356.1"/>
    <property type="molecule type" value="Genomic_DNA"/>
</dbReference>
<dbReference type="HOGENOM" id="CLU_088208_0_0_5"/>
<protein>
    <recommendedName>
        <fullName evidence="1">DUF6473 domain-containing protein</fullName>
    </recommendedName>
</protein>
<gene>
    <name evidence="2" type="ORF">OB2597_09439</name>
</gene>
<accession>A3TV10</accession>
<dbReference type="InterPro" id="IPR045524">
    <property type="entry name" value="DUF6473"/>
</dbReference>
<feature type="domain" description="DUF6473" evidence="1">
    <location>
        <begin position="1"/>
        <end position="275"/>
    </location>
</feature>
<evidence type="ECO:0000313" key="3">
    <source>
        <dbReference type="Proteomes" id="UP000004318"/>
    </source>
</evidence>
<reference evidence="2 3" key="1">
    <citation type="journal article" date="2010" name="J. Bacteriol.">
        <title>Genome sequences of Oceanicola granulosus HTCC2516(T) and Oceanicola batsensis HTCC2597(TDelta).</title>
        <authorList>
            <person name="Thrash J.C."/>
            <person name="Cho J.C."/>
            <person name="Vergin K.L."/>
            <person name="Giovannoni S.J."/>
        </authorList>
    </citation>
    <scope>NUCLEOTIDE SEQUENCE [LARGE SCALE GENOMIC DNA]</scope>
    <source>
        <strain evidence="3">ATCC BAA-863 / DSM 15984 / KCTC 12145 / HTCC2597</strain>
    </source>
</reference>
<dbReference type="Proteomes" id="UP000004318">
    <property type="component" value="Unassembled WGS sequence"/>
</dbReference>
<dbReference type="STRING" id="252305.OB2597_09439"/>
<proteinExistence type="predicted"/>
<evidence type="ECO:0000313" key="2">
    <source>
        <dbReference type="EMBL" id="EAQ04356.1"/>
    </source>
</evidence>
<comment type="caution">
    <text evidence="2">The sequence shown here is derived from an EMBL/GenBank/DDBJ whole genome shotgun (WGS) entry which is preliminary data.</text>
</comment>